<evidence type="ECO:0000256" key="2">
    <source>
        <dbReference type="ARBA" id="ARBA00004328"/>
    </source>
</evidence>
<organism evidence="12 13">
    <name type="scientific">Sprivivirus esox</name>
    <dbReference type="NCBI Taxonomy" id="219584"/>
    <lineage>
        <taxon>Viruses</taxon>
        <taxon>Riboviria</taxon>
        <taxon>Orthornavirae</taxon>
        <taxon>Negarnaviricota</taxon>
        <taxon>Haploviricotina</taxon>
        <taxon>Monjiviricetes</taxon>
        <taxon>Mononegavirales</taxon>
        <taxon>Rhabdoviridae</taxon>
        <taxon>Alpharhabdovirinae</taxon>
        <taxon>Sprivivirus</taxon>
    </lineage>
</organism>
<evidence type="ECO:0000256" key="8">
    <source>
        <dbReference type="ARBA" id="ARBA00023186"/>
    </source>
</evidence>
<keyword evidence="5" id="KW-0597">Phosphoprotein</keyword>
<feature type="region of interest" description="Disordered" evidence="11">
    <location>
        <begin position="35"/>
        <end position="71"/>
    </location>
</feature>
<gene>
    <name evidence="12" type="primary">P</name>
</gene>
<evidence type="ECO:0000256" key="11">
    <source>
        <dbReference type="SAM" id="MobiDB-lite"/>
    </source>
</evidence>
<evidence type="ECO:0000256" key="1">
    <source>
        <dbReference type="ARBA" id="ARBA00004192"/>
    </source>
</evidence>
<keyword evidence="7" id="KW-0693">Viral RNA replication</keyword>
<dbReference type="KEGG" id="vg:20964405"/>
<sequence length="309" mass="35787">MSLNSRLLDSLKAYGNLEKTVKEIETQVSALEEPVPKSVTYVTYENSTSDDEDDQELEDEDDDDLLNDEKVPDYLREERTIVVEEDEEQSEEEREDDLPRVEWGETKIGLDLGFGPGVVVPSISDFDGGTYVKYTGFGQMDPDVRNLISKLMKDLANQVSTKYGYDVDLFDYQGDFLEVFLPNKSHKEEFKADKQEVPLKKADISPKEREKEEESTPVRSEDECGRFPKEKEIKRREKSCLWNAVKSMTIQFAPWKEGDTPLNVTIRELFISEPEFNLHCSETQTELEMALTGIKLRKLYNKLYQKYRL</sequence>
<keyword evidence="8" id="KW-0143">Chaperone</keyword>
<evidence type="ECO:0000313" key="12">
    <source>
        <dbReference type="EMBL" id="ACP27999.1"/>
    </source>
</evidence>
<feature type="region of interest" description="Disordered" evidence="11">
    <location>
        <begin position="191"/>
        <end position="225"/>
    </location>
</feature>
<evidence type="ECO:0000256" key="3">
    <source>
        <dbReference type="ARBA" id="ARBA00008502"/>
    </source>
</evidence>
<proteinExistence type="inferred from homology"/>
<dbReference type="EMBL" id="FJ872827">
    <property type="protein sequence ID" value="ACP27999.1"/>
    <property type="molecule type" value="Viral_cRNA"/>
</dbReference>
<accession>C3VM12</accession>
<evidence type="ECO:0000256" key="5">
    <source>
        <dbReference type="ARBA" id="ARBA00022553"/>
    </source>
</evidence>
<protein>
    <recommendedName>
        <fullName evidence="4">Phosphoprotein</fullName>
    </recommendedName>
    <alternativeName>
        <fullName evidence="10">Protein M1</fullName>
    </alternativeName>
</protein>
<dbReference type="GO" id="GO:0044423">
    <property type="term" value="C:virion component"/>
    <property type="evidence" value="ECO:0007669"/>
    <property type="project" value="UniProtKB-KW"/>
</dbReference>
<comment type="subcellular location">
    <subcellularLocation>
        <location evidence="1">Host cytoplasm</location>
    </subcellularLocation>
    <subcellularLocation>
        <location evidence="2">Virion</location>
    </subcellularLocation>
</comment>
<dbReference type="GeneID" id="20964405"/>
<keyword evidence="13" id="KW-1185">Reference proteome</keyword>
<keyword evidence="6" id="KW-0946">Virion</keyword>
<keyword evidence="9" id="KW-1035">Host cytoplasm</keyword>
<dbReference type="GO" id="GO:0030430">
    <property type="term" value="C:host cell cytoplasm"/>
    <property type="evidence" value="ECO:0007669"/>
    <property type="project" value="UniProtKB-SubCell"/>
</dbReference>
<dbReference type="Gene3D" id="1.10.8.440">
    <property type="entry name" value="Vesicular stomatitis virus phosphoprotein C-terminal domain"/>
    <property type="match status" value="1"/>
</dbReference>
<evidence type="ECO:0000256" key="7">
    <source>
        <dbReference type="ARBA" id="ARBA00022953"/>
    </source>
</evidence>
<evidence type="ECO:0000256" key="9">
    <source>
        <dbReference type="ARBA" id="ARBA00023200"/>
    </source>
</evidence>
<evidence type="ECO:0000256" key="4">
    <source>
        <dbReference type="ARBA" id="ARBA00020572"/>
    </source>
</evidence>
<evidence type="ECO:0000256" key="10">
    <source>
        <dbReference type="ARBA" id="ARBA00032207"/>
    </source>
</evidence>
<evidence type="ECO:0000313" key="13">
    <source>
        <dbReference type="Proteomes" id="UP000159768"/>
    </source>
</evidence>
<name>C3VM12_9RHAB</name>
<evidence type="ECO:0000256" key="6">
    <source>
        <dbReference type="ARBA" id="ARBA00022844"/>
    </source>
</evidence>
<dbReference type="InterPro" id="IPR043036">
    <property type="entry name" value="Phosphoprotein_C_viral"/>
</dbReference>
<dbReference type="RefSeq" id="YP_009094122.1">
    <property type="nucleotide sequence ID" value="NC_025356.1"/>
</dbReference>
<reference evidence="12 13" key="1">
    <citation type="journal article" date="2009" name="Arch. Virol.">
        <title>Characterization of the complete genome sequence of pike fry rhabdovirus.</title>
        <authorList>
            <person name="Chen H.L."/>
            <person name="Liu H."/>
            <person name="Liu Z.X."/>
            <person name="He J.Q."/>
            <person name="Gao L.Y."/>
            <person name="Shi X.J."/>
            <person name="Jiang Y.L."/>
        </authorList>
    </citation>
    <scope>NUCLEOTIDE SEQUENCE [LARGE SCALE GENOMIC DNA]</scope>
    <source>
        <strain evidence="12">F4</strain>
    </source>
</reference>
<dbReference type="OrthoDB" id="10488at10239"/>
<dbReference type="Proteomes" id="UP000159768">
    <property type="component" value="Segment"/>
</dbReference>
<feature type="compositionally biased region" description="Acidic residues" evidence="11">
    <location>
        <begin position="48"/>
        <end position="66"/>
    </location>
</feature>
<comment type="similarity">
    <text evidence="3">Belongs to the vesiculovirus protein P family.</text>
</comment>